<dbReference type="RefSeq" id="WP_390204635.1">
    <property type="nucleotide sequence ID" value="NZ_JBHSZC010000001.1"/>
</dbReference>
<evidence type="ECO:0000256" key="1">
    <source>
        <dbReference type="SAM" id="Phobius"/>
    </source>
</evidence>
<comment type="caution">
    <text evidence="3">The sequence shown here is derived from an EMBL/GenBank/DDBJ whole genome shotgun (WGS) entry which is preliminary data.</text>
</comment>
<protein>
    <submittedName>
        <fullName evidence="3">DUF1616 domain-containing protein</fullName>
    </submittedName>
</protein>
<dbReference type="InterPro" id="IPR007404">
    <property type="entry name" value="YdjM-like"/>
</dbReference>
<feature type="transmembrane region" description="Helical" evidence="1">
    <location>
        <begin position="95"/>
        <end position="115"/>
    </location>
</feature>
<dbReference type="Proteomes" id="UP001596417">
    <property type="component" value="Unassembled WGS sequence"/>
</dbReference>
<feature type="transmembrane region" description="Helical" evidence="1">
    <location>
        <begin position="48"/>
        <end position="70"/>
    </location>
</feature>
<dbReference type="EMBL" id="JBHTAX010000001">
    <property type="protein sequence ID" value="MFC7189045.1"/>
    <property type="molecule type" value="Genomic_DNA"/>
</dbReference>
<keyword evidence="1" id="KW-0812">Transmembrane</keyword>
<evidence type="ECO:0000259" key="2">
    <source>
        <dbReference type="Pfam" id="PF07760"/>
    </source>
</evidence>
<dbReference type="InterPro" id="IPR011674">
    <property type="entry name" value="DUF1616"/>
</dbReference>
<evidence type="ECO:0000313" key="4">
    <source>
        <dbReference type="Proteomes" id="UP001596417"/>
    </source>
</evidence>
<keyword evidence="4" id="KW-1185">Reference proteome</keyword>
<keyword evidence="1" id="KW-1133">Transmembrane helix</keyword>
<feature type="domain" description="DUF1616" evidence="2">
    <location>
        <begin position="29"/>
        <end position="318"/>
    </location>
</feature>
<proteinExistence type="predicted"/>
<reference evidence="3 4" key="1">
    <citation type="journal article" date="2019" name="Int. J. Syst. Evol. Microbiol.">
        <title>The Global Catalogue of Microorganisms (GCM) 10K type strain sequencing project: providing services to taxonomists for standard genome sequencing and annotation.</title>
        <authorList>
            <consortium name="The Broad Institute Genomics Platform"/>
            <consortium name="The Broad Institute Genome Sequencing Center for Infectious Disease"/>
            <person name="Wu L."/>
            <person name="Ma J."/>
        </authorList>
    </citation>
    <scope>NUCLEOTIDE SEQUENCE [LARGE SCALE GENOMIC DNA]</scope>
    <source>
        <strain evidence="3 4">RDMS1</strain>
    </source>
</reference>
<feature type="transmembrane region" description="Helical" evidence="1">
    <location>
        <begin position="21"/>
        <end position="42"/>
    </location>
</feature>
<dbReference type="AlphaFoldDB" id="A0ABD5YRH9"/>
<dbReference type="Pfam" id="PF04307">
    <property type="entry name" value="YdjM"/>
    <property type="match status" value="1"/>
</dbReference>
<name>A0ABD5YRH9_9EURY</name>
<keyword evidence="1" id="KW-0472">Membrane</keyword>
<accession>A0ABD5YRH9</accession>
<organism evidence="3 4">
    <name type="scientific">Halocatena marina</name>
    <dbReference type="NCBI Taxonomy" id="2934937"/>
    <lineage>
        <taxon>Archaea</taxon>
        <taxon>Methanobacteriati</taxon>
        <taxon>Methanobacteriota</taxon>
        <taxon>Stenosarchaea group</taxon>
        <taxon>Halobacteria</taxon>
        <taxon>Halobacteriales</taxon>
        <taxon>Natronomonadaceae</taxon>
        <taxon>Halocatena</taxon>
    </lineage>
</organism>
<sequence length="572" mass="63594">MDTVTNATSERSWWRRLITGSLLWETILVIGFAVIADLVVLMVDRPPIRAVFGFPLLLFFPGYAILTVLFPGQPRRSRYNTFDPLSRSISGVERVALSFGISLALIPPIALVFWTVNDQGFGVRAILWVFTAIITLGMIYGTYRRFRLPMRDRYRIPVSHWMSELRTNGFSGGVIGTLLRIGLAISVILAVGTLGYAVLVPNQSASYTNTSLLTRGPTGDLTAANYSNAMAENGGNLILSIENNEKESVSYTVVVKIQRVETNGQQTSVNSSDELKRLQTTVVDGETDYLSHTVSPSMNGENLRLQYLIYKGDPRQSRRHPMRIRRSLSGSITRVRQRQTQQAVPEQVQGQERDQARGLDLEQGNHWRILPNENSGGRLMWPWEHLAVGYLFYSFFTRFRTGSPPGWMGVLALAFGTQFPDLIDKPLAWEIGLLPSGNSLAHSLFTALPLSAIGIILANRRGVPQLGVAFAIGYLLHLPGDVFYPVLYGGGPWIDFLFWPIVPAQSGHVSGFVYEFRHLIERTVQYLSSPSGQLYLMLEVGLLGSAGIMWYADGMPGAGILRVTIARVRTQI</sequence>
<feature type="transmembrane region" description="Helical" evidence="1">
    <location>
        <begin position="178"/>
        <end position="199"/>
    </location>
</feature>
<dbReference type="Pfam" id="PF07760">
    <property type="entry name" value="DUF1616"/>
    <property type="match status" value="1"/>
</dbReference>
<gene>
    <name evidence="3" type="ORF">ACFQL7_03720</name>
</gene>
<feature type="transmembrane region" description="Helical" evidence="1">
    <location>
        <begin position="121"/>
        <end position="143"/>
    </location>
</feature>
<evidence type="ECO:0000313" key="3">
    <source>
        <dbReference type="EMBL" id="MFC7189045.1"/>
    </source>
</evidence>